<keyword evidence="2" id="KW-1185">Reference proteome</keyword>
<proteinExistence type="predicted"/>
<evidence type="ECO:0000313" key="2">
    <source>
        <dbReference type="Proteomes" id="UP000310200"/>
    </source>
</evidence>
<reference evidence="1 2" key="1">
    <citation type="journal article" date="2019" name="Philos. Trans. R. Soc. Lond., B, Biol. Sci.">
        <title>Ant behaviour and brain gene expression of defending hosts depend on the ecological success of the intruding social parasite.</title>
        <authorList>
            <person name="Kaur R."/>
            <person name="Stoldt M."/>
            <person name="Jongepier E."/>
            <person name="Feldmeyer B."/>
            <person name="Menzel F."/>
            <person name="Bornberg-Bauer E."/>
            <person name="Foitzik S."/>
        </authorList>
    </citation>
    <scope>NUCLEOTIDE SEQUENCE [LARGE SCALE GENOMIC DNA]</scope>
    <source>
        <tissue evidence="1">Whole body</tissue>
    </source>
</reference>
<dbReference type="STRING" id="300112.A0A4S2KGB4"/>
<name>A0A4S2KGB4_9HYME</name>
<organism evidence="1 2">
    <name type="scientific">Temnothorax longispinosus</name>
    <dbReference type="NCBI Taxonomy" id="300112"/>
    <lineage>
        <taxon>Eukaryota</taxon>
        <taxon>Metazoa</taxon>
        <taxon>Ecdysozoa</taxon>
        <taxon>Arthropoda</taxon>
        <taxon>Hexapoda</taxon>
        <taxon>Insecta</taxon>
        <taxon>Pterygota</taxon>
        <taxon>Neoptera</taxon>
        <taxon>Endopterygota</taxon>
        <taxon>Hymenoptera</taxon>
        <taxon>Apocrita</taxon>
        <taxon>Aculeata</taxon>
        <taxon>Formicoidea</taxon>
        <taxon>Formicidae</taxon>
        <taxon>Myrmicinae</taxon>
        <taxon>Temnothorax</taxon>
    </lineage>
</organism>
<dbReference type="Proteomes" id="UP000310200">
    <property type="component" value="Unassembled WGS sequence"/>
</dbReference>
<comment type="caution">
    <text evidence="1">The sequence shown here is derived from an EMBL/GenBank/DDBJ whole genome shotgun (WGS) entry which is preliminary data.</text>
</comment>
<dbReference type="AlphaFoldDB" id="A0A4S2KGB4"/>
<protein>
    <submittedName>
        <fullName evidence="1">Uncharacterized protein</fullName>
    </submittedName>
</protein>
<dbReference type="EMBL" id="QBLH01002447">
    <property type="protein sequence ID" value="TGZ48493.1"/>
    <property type="molecule type" value="Genomic_DNA"/>
</dbReference>
<accession>A0A4S2KGB4</accession>
<gene>
    <name evidence="1" type="ORF">DBV15_11125</name>
</gene>
<sequence>MLDSHQQTQGCSRSIDFPKRNLKLKEPRSKSMTQRVSKVKESFCKFFRRRLELLVGQTLPSKKVKSAEYVFCQTSLALAIKGDVVLPNAEATFYREFRPQSFFLNQPFVDKTIGLQTLAIIPVRDRTVIQKAFRDVFLKDRRVIHPSDFPNFRHHPIKQNSFMVTSFRDKLFKDAILKNRKMRGERSVLTDNSFEGQSLTPEEIFEGQASTYRSQAPFEEQLLTMGTPFKNLFRRQLSSAEQATFQKQAAFVESPSISNSIEFYRDDYINPIDSYER</sequence>
<evidence type="ECO:0000313" key="1">
    <source>
        <dbReference type="EMBL" id="TGZ48493.1"/>
    </source>
</evidence>